<dbReference type="Gene3D" id="2.60.120.620">
    <property type="entry name" value="q2cbj1_9rhob like domain"/>
    <property type="match status" value="1"/>
</dbReference>
<accession>A0A1E3HQ41</accession>
<reference evidence="1 2" key="1">
    <citation type="submission" date="2016-06" db="EMBL/GenBank/DDBJ databases">
        <title>Evolution of pathogenesis and genome organization in the Tremellales.</title>
        <authorList>
            <person name="Cuomo C."/>
            <person name="Litvintseva A."/>
            <person name="Heitman J."/>
            <person name="Chen Y."/>
            <person name="Sun S."/>
            <person name="Springer D."/>
            <person name="Dromer F."/>
            <person name="Young S."/>
            <person name="Zeng Q."/>
            <person name="Chapman S."/>
            <person name="Gujja S."/>
            <person name="Saif S."/>
            <person name="Birren B."/>
        </authorList>
    </citation>
    <scope>NUCLEOTIDE SEQUENCE [LARGE SCALE GENOMIC DNA]</scope>
    <source>
        <strain evidence="1 2">CBS 6039</strain>
    </source>
</reference>
<dbReference type="GeneID" id="30156040"/>
<dbReference type="SUPFAM" id="SSF51197">
    <property type="entry name" value="Clavaminate synthase-like"/>
    <property type="match status" value="1"/>
</dbReference>
<evidence type="ECO:0000313" key="1">
    <source>
        <dbReference type="EMBL" id="ODN77561.1"/>
    </source>
</evidence>
<dbReference type="EMBL" id="AWGJ01000007">
    <property type="protein sequence ID" value="ODN77561.1"/>
    <property type="molecule type" value="Genomic_DNA"/>
</dbReference>
<evidence type="ECO:0008006" key="3">
    <source>
        <dbReference type="Google" id="ProtNLM"/>
    </source>
</evidence>
<dbReference type="Proteomes" id="UP000094065">
    <property type="component" value="Unassembled WGS sequence"/>
</dbReference>
<dbReference type="Pfam" id="PF05721">
    <property type="entry name" value="PhyH"/>
    <property type="match status" value="1"/>
</dbReference>
<gene>
    <name evidence="1" type="ORF">L202_04731</name>
</gene>
<name>A0A1E3HQ41_9TREE</name>
<dbReference type="RefSeq" id="XP_018992797.1">
    <property type="nucleotide sequence ID" value="XM_019138854.1"/>
</dbReference>
<proteinExistence type="predicted"/>
<organism evidence="1 2">
    <name type="scientific">Cryptococcus amylolentus CBS 6039</name>
    <dbReference type="NCBI Taxonomy" id="1295533"/>
    <lineage>
        <taxon>Eukaryota</taxon>
        <taxon>Fungi</taxon>
        <taxon>Dikarya</taxon>
        <taxon>Basidiomycota</taxon>
        <taxon>Agaricomycotina</taxon>
        <taxon>Tremellomycetes</taxon>
        <taxon>Tremellales</taxon>
        <taxon>Cryptococcaceae</taxon>
        <taxon>Cryptococcus</taxon>
    </lineage>
</organism>
<dbReference type="InterPro" id="IPR051961">
    <property type="entry name" value="Fungal_Metabolite_Diox"/>
</dbReference>
<dbReference type="PANTHER" id="PTHR37563">
    <property type="entry name" value="PHYTANOYL-COA DIOXYGENASE FAMILY PROTEIN (AFU_ORTHOLOGUE AFUA_2G03330)"/>
    <property type="match status" value="1"/>
</dbReference>
<dbReference type="PANTHER" id="PTHR37563:SF2">
    <property type="entry name" value="PHYTANOYL-COA DIOXYGENASE FAMILY PROTEIN (AFU_ORTHOLOGUE AFUA_2G03330)"/>
    <property type="match status" value="1"/>
</dbReference>
<dbReference type="AlphaFoldDB" id="A0A1E3HQ41"/>
<protein>
    <recommendedName>
        <fullName evidence="3">Phytanoyl-CoA dioxygenase</fullName>
    </recommendedName>
</protein>
<sequence length="305" mass="34119">MPAPIDGPMMISLSEEERLSGVLTPEHLFDAVTAMFRDGLVVLSNAIDVQVIDKLNDKMKDDTAKILSGAVKVHWNQGRDKGNVSQVPPIAEDWLFPEIYANKAASHVLSHVLGPKPELRYIRSNTLLGNATERQRVHKDVKMRHLMHPFAIAMNVCLIDAFPENGSTEVWLGTTSQSTSDDLQEIGLGFVREDKLEERRAVRPPVQASIPKGSLILRDLRLWHAGMPNNTPETRVMLAFVYFAAWYGCEMQQPVPRSLKPAIEALAASNDSKIVVEYVDDELASDYLIVEFEAKFWSKLQQGAM</sequence>
<keyword evidence="2" id="KW-1185">Reference proteome</keyword>
<evidence type="ECO:0000313" key="2">
    <source>
        <dbReference type="Proteomes" id="UP000094065"/>
    </source>
</evidence>
<comment type="caution">
    <text evidence="1">The sequence shown here is derived from an EMBL/GenBank/DDBJ whole genome shotgun (WGS) entry which is preliminary data.</text>
</comment>
<dbReference type="OrthoDB" id="407832at2759"/>
<dbReference type="InterPro" id="IPR008775">
    <property type="entry name" value="Phytyl_CoA_dOase-like"/>
</dbReference>